<dbReference type="RefSeq" id="XP_005758595.1">
    <property type="nucleotide sequence ID" value="XM_005758538.1"/>
</dbReference>
<reference evidence="1" key="2">
    <citation type="submission" date="2024-10" db="UniProtKB">
        <authorList>
            <consortium name="EnsemblProtists"/>
        </authorList>
    </citation>
    <scope>IDENTIFICATION</scope>
</reference>
<dbReference type="PaxDb" id="2903-EOD06166"/>
<dbReference type="HOGENOM" id="CLU_643172_0_0_1"/>
<dbReference type="AlphaFoldDB" id="A0A0D3I4I1"/>
<evidence type="ECO:0008006" key="3">
    <source>
        <dbReference type="Google" id="ProtNLM"/>
    </source>
</evidence>
<dbReference type="CDD" id="cd02440">
    <property type="entry name" value="AdoMet_MTases"/>
    <property type="match status" value="1"/>
</dbReference>
<dbReference type="SUPFAM" id="SSF53335">
    <property type="entry name" value="S-adenosyl-L-methionine-dependent methyltransferases"/>
    <property type="match status" value="1"/>
</dbReference>
<reference evidence="2" key="1">
    <citation type="journal article" date="2013" name="Nature">
        <title>Pan genome of the phytoplankton Emiliania underpins its global distribution.</title>
        <authorList>
            <person name="Read B.A."/>
            <person name="Kegel J."/>
            <person name="Klute M.J."/>
            <person name="Kuo A."/>
            <person name="Lefebvre S.C."/>
            <person name="Maumus F."/>
            <person name="Mayer C."/>
            <person name="Miller J."/>
            <person name="Monier A."/>
            <person name="Salamov A."/>
            <person name="Young J."/>
            <person name="Aguilar M."/>
            <person name="Claverie J.M."/>
            <person name="Frickenhaus S."/>
            <person name="Gonzalez K."/>
            <person name="Herman E.K."/>
            <person name="Lin Y.C."/>
            <person name="Napier J."/>
            <person name="Ogata H."/>
            <person name="Sarno A.F."/>
            <person name="Shmutz J."/>
            <person name="Schroeder D."/>
            <person name="de Vargas C."/>
            <person name="Verret F."/>
            <person name="von Dassow P."/>
            <person name="Valentin K."/>
            <person name="Van de Peer Y."/>
            <person name="Wheeler G."/>
            <person name="Dacks J.B."/>
            <person name="Delwiche C.F."/>
            <person name="Dyhrman S.T."/>
            <person name="Glockner G."/>
            <person name="John U."/>
            <person name="Richards T."/>
            <person name="Worden A.Z."/>
            <person name="Zhang X."/>
            <person name="Grigoriev I.V."/>
            <person name="Allen A.E."/>
            <person name="Bidle K."/>
            <person name="Borodovsky M."/>
            <person name="Bowler C."/>
            <person name="Brownlee C."/>
            <person name="Cock J.M."/>
            <person name="Elias M."/>
            <person name="Gladyshev V.N."/>
            <person name="Groth M."/>
            <person name="Guda C."/>
            <person name="Hadaegh A."/>
            <person name="Iglesias-Rodriguez M.D."/>
            <person name="Jenkins J."/>
            <person name="Jones B.M."/>
            <person name="Lawson T."/>
            <person name="Leese F."/>
            <person name="Lindquist E."/>
            <person name="Lobanov A."/>
            <person name="Lomsadze A."/>
            <person name="Malik S.B."/>
            <person name="Marsh M.E."/>
            <person name="Mackinder L."/>
            <person name="Mock T."/>
            <person name="Mueller-Roeber B."/>
            <person name="Pagarete A."/>
            <person name="Parker M."/>
            <person name="Probert I."/>
            <person name="Quesneville H."/>
            <person name="Raines C."/>
            <person name="Rensing S.A."/>
            <person name="Riano-Pachon D.M."/>
            <person name="Richier S."/>
            <person name="Rokitta S."/>
            <person name="Shiraiwa Y."/>
            <person name="Soanes D.M."/>
            <person name="van der Giezen M."/>
            <person name="Wahlund T.M."/>
            <person name="Williams B."/>
            <person name="Wilson W."/>
            <person name="Wolfe G."/>
            <person name="Wurch L.L."/>
        </authorList>
    </citation>
    <scope>NUCLEOTIDE SEQUENCE</scope>
</reference>
<dbReference type="Pfam" id="PF05219">
    <property type="entry name" value="DREV"/>
    <property type="match status" value="1"/>
</dbReference>
<dbReference type="Gene3D" id="3.40.50.150">
    <property type="entry name" value="Vaccinia Virus protein VP39"/>
    <property type="match status" value="1"/>
</dbReference>
<dbReference type="STRING" id="2903.R1D5J1"/>
<dbReference type="GeneID" id="17252271"/>
<dbReference type="InterPro" id="IPR007884">
    <property type="entry name" value="METL9"/>
</dbReference>
<evidence type="ECO:0000313" key="2">
    <source>
        <dbReference type="Proteomes" id="UP000013827"/>
    </source>
</evidence>
<dbReference type="KEGG" id="ehx:EMIHUDRAFT_453528"/>
<protein>
    <recommendedName>
        <fullName evidence="3">Methyltransferase type 11 domain-containing protein</fullName>
    </recommendedName>
</protein>
<sequence length="427" mass="45248">MVRANGGAPPSVWPSLRQRTAALLRDIYAELITEGAARALSRLPPPASEAVGDAAGCRDEAGESPVLPEMGAASSAALWTLSVLVAGVGSMESRLSSDSLPCRTVREATPLELRANAGTLGRDYLPSAYDPWLGPRSAGVIRLRYGFDARRLSQRPGAGACEYTPVGLDGQTEAWVRGCLAKPAAASRLAVWRALKRRLYHYDAGVLAFHAFPRNYLLSPAHWEELLAGRPNGGLAAALDVGAGDGSLCSPYARLFGSVTVTELTSPLVWRLKATPTQGASLQAVATAELTPRALGREQFDVAFCLNVLDRCKDPVRMVEQLHALLPPGGWLVVAVVLPWLQSDAVARGSHQRRARVVGGDFEAAAASLLDSLLLPAGFEALRLVRAPYLCAGDRNSPVAVLDSATRCTECGVLEGFRQGSAGPARK</sequence>
<dbReference type="Proteomes" id="UP000013827">
    <property type="component" value="Unassembled WGS sequence"/>
</dbReference>
<keyword evidence="2" id="KW-1185">Reference proteome</keyword>
<dbReference type="EnsemblProtists" id="EOD06166">
    <property type="protein sequence ID" value="EOD06166"/>
    <property type="gene ID" value="EMIHUDRAFT_453528"/>
</dbReference>
<dbReference type="InterPro" id="IPR029063">
    <property type="entry name" value="SAM-dependent_MTases_sf"/>
</dbReference>
<evidence type="ECO:0000313" key="1">
    <source>
        <dbReference type="EnsemblProtists" id="EOD06166"/>
    </source>
</evidence>
<organism evidence="1 2">
    <name type="scientific">Emiliania huxleyi (strain CCMP1516)</name>
    <dbReference type="NCBI Taxonomy" id="280463"/>
    <lineage>
        <taxon>Eukaryota</taxon>
        <taxon>Haptista</taxon>
        <taxon>Haptophyta</taxon>
        <taxon>Prymnesiophyceae</taxon>
        <taxon>Isochrysidales</taxon>
        <taxon>Noelaerhabdaceae</taxon>
        <taxon>Emiliania</taxon>
    </lineage>
</organism>
<accession>A0A0D3I4I1</accession>
<proteinExistence type="predicted"/>
<dbReference type="eggNOG" id="KOG3987">
    <property type="taxonomic scope" value="Eukaryota"/>
</dbReference>
<dbReference type="PANTHER" id="PTHR12890:SF0">
    <property type="entry name" value="PROTEIN-L-HISTIDINE N-PROS-METHYLTRANSFERASE"/>
    <property type="match status" value="1"/>
</dbReference>
<dbReference type="GO" id="GO:0106370">
    <property type="term" value="F:protein-L-histidine N-pros-methyltransferase activity"/>
    <property type="evidence" value="ECO:0007669"/>
    <property type="project" value="InterPro"/>
</dbReference>
<dbReference type="PANTHER" id="PTHR12890">
    <property type="entry name" value="DREV PROTEIN"/>
    <property type="match status" value="1"/>
</dbReference>
<name>A0A0D3I4I1_EMIH1</name>